<keyword evidence="8 13" id="KW-0479">Metal-binding</keyword>
<accession>A0A6N2S6G3</accession>
<comment type="cofactor">
    <cofactor evidence="14">
        <name>[2Fe-2S] cluster</name>
        <dbReference type="ChEBI" id="CHEBI:190135"/>
    </cofactor>
    <text evidence="14">Binds 1 [2Fe-2S] cluster. The cluster is coordinated with 3 cysteines and 1 arginine.</text>
</comment>
<organism evidence="16">
    <name type="scientific">Anaerostipes caccae</name>
    <dbReference type="NCBI Taxonomy" id="105841"/>
    <lineage>
        <taxon>Bacteria</taxon>
        <taxon>Bacillati</taxon>
        <taxon>Bacillota</taxon>
        <taxon>Clostridia</taxon>
        <taxon>Lachnospirales</taxon>
        <taxon>Lachnospiraceae</taxon>
        <taxon>Anaerostipes</taxon>
    </lineage>
</organism>
<keyword evidence="4 13" id="KW-0004">4Fe-4S</keyword>
<feature type="binding site" evidence="13 14">
    <location>
        <position position="106"/>
    </location>
    <ligand>
        <name>[2Fe-2S] cluster</name>
        <dbReference type="ChEBI" id="CHEBI:190135"/>
    </ligand>
</feature>
<evidence type="ECO:0000256" key="11">
    <source>
        <dbReference type="ARBA" id="ARBA00023014"/>
    </source>
</evidence>
<feature type="binding site" evidence="13 14">
    <location>
        <position position="66"/>
    </location>
    <ligand>
        <name>[4Fe-4S] cluster</name>
        <dbReference type="ChEBI" id="CHEBI:49883"/>
        <note>4Fe-4S-S-AdoMet</note>
    </ligand>
</feature>
<sequence>MLEEFTRQILSGEQEQIKTEDVLFLLDADLEMLCRSADRIRKHFCKDHGDLCTIINGKSGKCSEDCRFCAQSSHHRTHAEEYAFLPAEEILKDCRMQERKGIHRYSVVTAGKSLEGEDFSRALKAYRVMSEQCSVSLCASHGFLSYDAFLDLKRNGVTRYHCNLETSRRFFSEICTTHTYDDKIANIERAKKAGLEICSGGIIGMGETEEDRLSLALELAGLGVDSIPVNVLTPIKGTPLEGRRRLKEEEILRTVAVFRLLNPKAEIRLAAGRNLMKDCGREAFCSGANGAITGDMLTTSGNRVEDDRKMFLKLGFSLT</sequence>
<comment type="function">
    <text evidence="13">Catalyzes the conversion of dethiobiotin (DTB) to biotin by the insertion of a sulfur atom into dethiobiotin via a radical-based mechanism.</text>
</comment>
<dbReference type="GO" id="GO:0009102">
    <property type="term" value="P:biotin biosynthetic process"/>
    <property type="evidence" value="ECO:0007669"/>
    <property type="project" value="UniProtKB-UniRule"/>
</dbReference>
<protein>
    <recommendedName>
        <fullName evidence="3 13">Biotin synthase</fullName>
        <ecNumber evidence="3 13">2.8.1.6</ecNumber>
    </recommendedName>
</protein>
<feature type="binding site" evidence="13 14">
    <location>
        <position position="268"/>
    </location>
    <ligand>
        <name>[2Fe-2S] cluster</name>
        <dbReference type="ChEBI" id="CHEBI:190135"/>
    </ligand>
</feature>
<dbReference type="GO" id="GO:0005506">
    <property type="term" value="F:iron ion binding"/>
    <property type="evidence" value="ECO:0007669"/>
    <property type="project" value="UniProtKB-UniRule"/>
</dbReference>
<evidence type="ECO:0000256" key="8">
    <source>
        <dbReference type="ARBA" id="ARBA00022723"/>
    </source>
</evidence>
<evidence type="ECO:0000313" key="16">
    <source>
        <dbReference type="EMBL" id="VYS89273.1"/>
    </source>
</evidence>
<evidence type="ECO:0000256" key="14">
    <source>
        <dbReference type="PIRSR" id="PIRSR001619-1"/>
    </source>
</evidence>
<dbReference type="SUPFAM" id="SSF102114">
    <property type="entry name" value="Radical SAM enzymes"/>
    <property type="match status" value="1"/>
</dbReference>
<dbReference type="Pfam" id="PF04055">
    <property type="entry name" value="Radical_SAM"/>
    <property type="match status" value="1"/>
</dbReference>
<name>A0A6N2S6G3_9FIRM</name>
<comment type="cofactor">
    <cofactor evidence="13">
        <name>[2Fe-2S] cluster</name>
        <dbReference type="ChEBI" id="CHEBI:190135"/>
    </cofactor>
    <text evidence="13">Binds 1 [2Fe-2S] cluster. The cluster is coordinated with 3 cysteines and 1 arginine.</text>
</comment>
<dbReference type="AlphaFoldDB" id="A0A6N2S6G3"/>
<feature type="binding site" evidence="13 14">
    <location>
        <position position="69"/>
    </location>
    <ligand>
        <name>[4Fe-4S] cluster</name>
        <dbReference type="ChEBI" id="CHEBI:49883"/>
        <note>4Fe-4S-S-AdoMet</note>
    </ligand>
</feature>
<reference evidence="16" key="1">
    <citation type="submission" date="2019-11" db="EMBL/GenBank/DDBJ databases">
        <authorList>
            <person name="Feng L."/>
        </authorList>
    </citation>
    <scope>NUCLEOTIDE SEQUENCE</scope>
    <source>
        <strain evidence="16">AcaccaeLFYP115</strain>
    </source>
</reference>
<evidence type="ECO:0000256" key="2">
    <source>
        <dbReference type="ARBA" id="ARBA00010765"/>
    </source>
</evidence>
<dbReference type="SMART" id="SM00729">
    <property type="entry name" value="Elp3"/>
    <property type="match status" value="1"/>
</dbReference>
<dbReference type="InterPro" id="IPR010722">
    <property type="entry name" value="BATS_dom"/>
</dbReference>
<dbReference type="PROSITE" id="PS51918">
    <property type="entry name" value="RADICAL_SAM"/>
    <property type="match status" value="1"/>
</dbReference>
<dbReference type="NCBIfam" id="TIGR00433">
    <property type="entry name" value="bioB"/>
    <property type="match status" value="1"/>
</dbReference>
<dbReference type="InterPro" id="IPR002684">
    <property type="entry name" value="Biotin_synth/BioAB"/>
</dbReference>
<dbReference type="Pfam" id="PF06968">
    <property type="entry name" value="BATS"/>
    <property type="match status" value="1"/>
</dbReference>
<evidence type="ECO:0000256" key="1">
    <source>
        <dbReference type="ARBA" id="ARBA00004942"/>
    </source>
</evidence>
<dbReference type="EMBL" id="CACRSQ010000003">
    <property type="protein sequence ID" value="VYS89273.1"/>
    <property type="molecule type" value="Genomic_DNA"/>
</dbReference>
<dbReference type="SFLD" id="SFLDG01278">
    <property type="entry name" value="biotin_synthase_like"/>
    <property type="match status" value="1"/>
</dbReference>
<keyword evidence="7 13" id="KW-0001">2Fe-2S</keyword>
<dbReference type="RefSeq" id="WP_006568938.1">
    <property type="nucleotide sequence ID" value="NZ_BAABZP010000001.1"/>
</dbReference>
<evidence type="ECO:0000256" key="13">
    <source>
        <dbReference type="HAMAP-Rule" id="MF_01694"/>
    </source>
</evidence>
<dbReference type="GO" id="GO:0051537">
    <property type="term" value="F:2 iron, 2 sulfur cluster binding"/>
    <property type="evidence" value="ECO:0007669"/>
    <property type="project" value="UniProtKB-KW"/>
</dbReference>
<dbReference type="PIRSF" id="PIRSF001619">
    <property type="entry name" value="Biotin_synth"/>
    <property type="match status" value="1"/>
</dbReference>
<dbReference type="SFLD" id="SFLDG01060">
    <property type="entry name" value="BATS_domain_containing"/>
    <property type="match status" value="1"/>
</dbReference>
<evidence type="ECO:0000256" key="4">
    <source>
        <dbReference type="ARBA" id="ARBA00022485"/>
    </source>
</evidence>
<comment type="pathway">
    <text evidence="1 13">Cofactor biosynthesis; biotin biosynthesis; biotin from 7,8-diaminononanoate: step 2/2.</text>
</comment>
<keyword evidence="9 13" id="KW-0093">Biotin biosynthesis</keyword>
<evidence type="ECO:0000256" key="7">
    <source>
        <dbReference type="ARBA" id="ARBA00022714"/>
    </source>
</evidence>
<keyword evidence="11 13" id="KW-0411">Iron-sulfur</keyword>
<evidence type="ECO:0000259" key="15">
    <source>
        <dbReference type="PROSITE" id="PS51918"/>
    </source>
</evidence>
<evidence type="ECO:0000256" key="6">
    <source>
        <dbReference type="ARBA" id="ARBA00022691"/>
    </source>
</evidence>
<feature type="domain" description="Radical SAM core" evidence="15">
    <location>
        <begin position="47"/>
        <end position="270"/>
    </location>
</feature>
<feature type="binding site" evidence="13 14">
    <location>
        <position position="198"/>
    </location>
    <ligand>
        <name>[2Fe-2S] cluster</name>
        <dbReference type="ChEBI" id="CHEBI:190135"/>
    </ligand>
</feature>
<evidence type="ECO:0000256" key="12">
    <source>
        <dbReference type="ARBA" id="ARBA00051157"/>
    </source>
</evidence>
<dbReference type="GO" id="GO:0051539">
    <property type="term" value="F:4 iron, 4 sulfur cluster binding"/>
    <property type="evidence" value="ECO:0007669"/>
    <property type="project" value="UniProtKB-KW"/>
</dbReference>
<proteinExistence type="inferred from homology"/>
<dbReference type="SMART" id="SM00876">
    <property type="entry name" value="BATS"/>
    <property type="match status" value="1"/>
</dbReference>
<comment type="cofactor">
    <cofactor evidence="13 14">
        <name>[4Fe-4S] cluster</name>
        <dbReference type="ChEBI" id="CHEBI:49883"/>
    </cofactor>
    <text evidence="13 14">Binds 1 [4Fe-4S] cluster. The cluster is coordinated with 3 cysteines and an exchangeable S-adenosyl-L-methionine.</text>
</comment>
<comment type="catalytic activity">
    <reaction evidence="12 13">
        <text>(4R,5S)-dethiobiotin + (sulfur carrier)-SH + 2 reduced [2Fe-2S]-[ferredoxin] + 2 S-adenosyl-L-methionine = (sulfur carrier)-H + biotin + 2 5'-deoxyadenosine + 2 L-methionine + 2 oxidized [2Fe-2S]-[ferredoxin]</text>
        <dbReference type="Rhea" id="RHEA:22060"/>
        <dbReference type="Rhea" id="RHEA-COMP:10000"/>
        <dbReference type="Rhea" id="RHEA-COMP:10001"/>
        <dbReference type="Rhea" id="RHEA-COMP:14737"/>
        <dbReference type="Rhea" id="RHEA-COMP:14739"/>
        <dbReference type="ChEBI" id="CHEBI:17319"/>
        <dbReference type="ChEBI" id="CHEBI:29917"/>
        <dbReference type="ChEBI" id="CHEBI:33737"/>
        <dbReference type="ChEBI" id="CHEBI:33738"/>
        <dbReference type="ChEBI" id="CHEBI:57586"/>
        <dbReference type="ChEBI" id="CHEBI:57844"/>
        <dbReference type="ChEBI" id="CHEBI:59789"/>
        <dbReference type="ChEBI" id="CHEBI:64428"/>
        <dbReference type="ChEBI" id="CHEBI:149473"/>
        <dbReference type="EC" id="2.8.1.6"/>
    </reaction>
</comment>
<dbReference type="PANTHER" id="PTHR22976:SF2">
    <property type="entry name" value="BIOTIN SYNTHASE, MITOCHONDRIAL"/>
    <property type="match status" value="1"/>
</dbReference>
<dbReference type="InterPro" id="IPR013785">
    <property type="entry name" value="Aldolase_TIM"/>
</dbReference>
<comment type="similarity">
    <text evidence="2 13">Belongs to the radical SAM superfamily. Biotin synthase family.</text>
</comment>
<dbReference type="PANTHER" id="PTHR22976">
    <property type="entry name" value="BIOTIN SYNTHASE"/>
    <property type="match status" value="1"/>
</dbReference>
<gene>
    <name evidence="16" type="primary">bioB_2</name>
    <name evidence="13" type="synonym">bioB</name>
    <name evidence="16" type="ORF">ACLFYP115_00825</name>
</gene>
<evidence type="ECO:0000256" key="3">
    <source>
        <dbReference type="ARBA" id="ARBA00012236"/>
    </source>
</evidence>
<dbReference type="CDD" id="cd01335">
    <property type="entry name" value="Radical_SAM"/>
    <property type="match status" value="1"/>
</dbReference>
<comment type="subunit">
    <text evidence="13">Homodimer.</text>
</comment>
<dbReference type="HAMAP" id="MF_01694">
    <property type="entry name" value="BioB"/>
    <property type="match status" value="1"/>
</dbReference>
<dbReference type="InterPro" id="IPR024177">
    <property type="entry name" value="Biotin_synthase"/>
</dbReference>
<dbReference type="InterPro" id="IPR006638">
    <property type="entry name" value="Elp3/MiaA/NifB-like_rSAM"/>
</dbReference>
<dbReference type="UniPathway" id="UPA00078">
    <property type="reaction ID" value="UER00162"/>
</dbReference>
<evidence type="ECO:0000256" key="5">
    <source>
        <dbReference type="ARBA" id="ARBA00022679"/>
    </source>
</evidence>
<dbReference type="GO" id="GO:0004076">
    <property type="term" value="F:biotin synthase activity"/>
    <property type="evidence" value="ECO:0007669"/>
    <property type="project" value="UniProtKB-UniRule"/>
</dbReference>
<dbReference type="InterPro" id="IPR007197">
    <property type="entry name" value="rSAM"/>
</dbReference>
<keyword evidence="10 13" id="KW-0408">Iron</keyword>
<keyword evidence="6 13" id="KW-0949">S-adenosyl-L-methionine</keyword>
<feature type="binding site" evidence="13 14">
    <location>
        <position position="62"/>
    </location>
    <ligand>
        <name>[4Fe-4S] cluster</name>
        <dbReference type="ChEBI" id="CHEBI:49883"/>
        <note>4Fe-4S-S-AdoMet</note>
    </ligand>
</feature>
<dbReference type="InterPro" id="IPR058240">
    <property type="entry name" value="rSAM_sf"/>
</dbReference>
<evidence type="ECO:0000256" key="10">
    <source>
        <dbReference type="ARBA" id="ARBA00023004"/>
    </source>
</evidence>
<evidence type="ECO:0000256" key="9">
    <source>
        <dbReference type="ARBA" id="ARBA00022756"/>
    </source>
</evidence>
<keyword evidence="5 13" id="KW-0808">Transferase</keyword>
<dbReference type="Gene3D" id="3.20.20.70">
    <property type="entry name" value="Aldolase class I"/>
    <property type="match status" value="1"/>
</dbReference>
<feature type="binding site" evidence="13 14">
    <location>
        <position position="138"/>
    </location>
    <ligand>
        <name>[2Fe-2S] cluster</name>
        <dbReference type="ChEBI" id="CHEBI:190135"/>
    </ligand>
</feature>
<dbReference type="SFLD" id="SFLDS00029">
    <property type="entry name" value="Radical_SAM"/>
    <property type="match status" value="1"/>
</dbReference>
<dbReference type="EC" id="2.8.1.6" evidence="3 13"/>